<keyword evidence="11" id="KW-1185">Reference proteome</keyword>
<dbReference type="Pfam" id="PF14322">
    <property type="entry name" value="SusD-like_3"/>
    <property type="match status" value="1"/>
</dbReference>
<dbReference type="SUPFAM" id="SSF48452">
    <property type="entry name" value="TPR-like"/>
    <property type="match status" value="1"/>
</dbReference>
<dbReference type="Gene3D" id="1.25.40.390">
    <property type="match status" value="1"/>
</dbReference>
<comment type="subcellular location">
    <subcellularLocation>
        <location evidence="1">Cell outer membrane</location>
    </subcellularLocation>
</comment>
<dbReference type="RefSeq" id="WP_115501259.1">
    <property type="nucleotide sequence ID" value="NZ_JACRTI010000079.1"/>
</dbReference>
<evidence type="ECO:0000313" key="11">
    <source>
        <dbReference type="Proteomes" id="UP000629596"/>
    </source>
</evidence>
<dbReference type="InterPro" id="IPR012944">
    <property type="entry name" value="SusD_RagB_dom"/>
</dbReference>
<gene>
    <name evidence="9" type="ORF">DWU89_19275</name>
    <name evidence="8" type="ORF">H8784_18790</name>
</gene>
<dbReference type="AlphaFoldDB" id="A0A3D8H936"/>
<reference evidence="8 11" key="2">
    <citation type="submission" date="2020-08" db="EMBL/GenBank/DDBJ databases">
        <title>Genome public.</title>
        <authorList>
            <person name="Liu C."/>
            <person name="Sun Q."/>
        </authorList>
    </citation>
    <scope>NUCLEOTIDE SEQUENCE [LARGE SCALE GENOMIC DNA]</scope>
    <source>
        <strain evidence="8 11">426_9</strain>
    </source>
</reference>
<evidence type="ECO:0000313" key="8">
    <source>
        <dbReference type="EMBL" id="MBC8603759.1"/>
    </source>
</evidence>
<evidence type="ECO:0000259" key="6">
    <source>
        <dbReference type="Pfam" id="PF07980"/>
    </source>
</evidence>
<name>A0A3D8H936_9BACT</name>
<keyword evidence="4" id="KW-0472">Membrane</keyword>
<evidence type="ECO:0000313" key="10">
    <source>
        <dbReference type="Proteomes" id="UP000256321"/>
    </source>
</evidence>
<accession>A0A3D8H936</accession>
<keyword evidence="3" id="KW-0732">Signal</keyword>
<evidence type="ECO:0000256" key="4">
    <source>
        <dbReference type="ARBA" id="ARBA00023136"/>
    </source>
</evidence>
<feature type="domain" description="RagB/SusD" evidence="6">
    <location>
        <begin position="302"/>
        <end position="568"/>
    </location>
</feature>
<dbReference type="EMBL" id="QREV01000079">
    <property type="protein sequence ID" value="RDU47499.1"/>
    <property type="molecule type" value="Genomic_DNA"/>
</dbReference>
<evidence type="ECO:0000259" key="7">
    <source>
        <dbReference type="Pfam" id="PF14322"/>
    </source>
</evidence>
<comment type="caution">
    <text evidence="9">The sequence shown here is derived from an EMBL/GenBank/DDBJ whole genome shotgun (WGS) entry which is preliminary data.</text>
</comment>
<reference evidence="9 10" key="1">
    <citation type="submission" date="2018-07" db="EMBL/GenBank/DDBJ databases">
        <title>Parabacteroides acidifaciens nov. sp., isolated from human feces.</title>
        <authorList>
            <person name="Wang Y.J."/>
        </authorList>
    </citation>
    <scope>NUCLEOTIDE SEQUENCE [LARGE SCALE GENOMIC DNA]</scope>
    <source>
        <strain evidence="9 10">426-9</strain>
    </source>
</reference>
<dbReference type="Proteomes" id="UP000629596">
    <property type="component" value="Unassembled WGS sequence"/>
</dbReference>
<evidence type="ECO:0000256" key="3">
    <source>
        <dbReference type="ARBA" id="ARBA00022729"/>
    </source>
</evidence>
<organism evidence="9 10">
    <name type="scientific">Parabacteroides acidifaciens</name>
    <dbReference type="NCBI Taxonomy" id="2290935"/>
    <lineage>
        <taxon>Bacteria</taxon>
        <taxon>Pseudomonadati</taxon>
        <taxon>Bacteroidota</taxon>
        <taxon>Bacteroidia</taxon>
        <taxon>Bacteroidales</taxon>
        <taxon>Tannerellaceae</taxon>
        <taxon>Parabacteroides</taxon>
    </lineage>
</organism>
<sequence length="569" mass="64926">MKRFILTAISCMALLCSCEKFIDLQPLDKITMDDYWSTSTELEYYTRQFYPAFCPWTQMVADMATDNDNMISGSPSTIMNGVRSKSTGNWTWEWNNIRNVNIFFENYTKCTSGYEAYKQYLGEAYFFRAWFYFNLLKKYGDVPWYSHVIQMDDTEALMRPRDSRVLIADSILADLDHAVTHLELRKNVGNNRINKEAALAFKTRVALFEGSWQKYHAGTEFGTAGADPVKYFRACVEAAEELMKGDYQVGIYSTGNPDEDYYKLFGFDNMSDINEVLLYRAFNAAEGAGNSTQGFVTYNSDSKGATWELVSSYLGKDGKPYDYLNTAVTSKGNAFLTKIAEDCDVRLKSTVWIPGDLMSVGENAYFNGPVMEGGALQLCPTGFQIKKTANPSSPAAGKSWETQGETGLILLRYGEVLLNYAEAKCELDNSVAYEVLNLLRQRAGMPDFTVNKQSLDKNKMDYGYSVTDELYEIRRERRVELALEGQRYNDYMRWAASALFKDKRPKGYPVDLTQYPDFSSKVDENGLVDYFKSVMPNGYQFRNKQDYLYSIPQDELTLNPNLKQNPGWN</sequence>
<proteinExistence type="inferred from homology"/>
<evidence type="ECO:0000256" key="2">
    <source>
        <dbReference type="ARBA" id="ARBA00006275"/>
    </source>
</evidence>
<evidence type="ECO:0000256" key="1">
    <source>
        <dbReference type="ARBA" id="ARBA00004442"/>
    </source>
</evidence>
<dbReference type="InterPro" id="IPR033985">
    <property type="entry name" value="SusD-like_N"/>
</dbReference>
<evidence type="ECO:0000313" key="9">
    <source>
        <dbReference type="EMBL" id="RDU47499.1"/>
    </source>
</evidence>
<dbReference type="GO" id="GO:0009279">
    <property type="term" value="C:cell outer membrane"/>
    <property type="evidence" value="ECO:0007669"/>
    <property type="project" value="UniProtKB-SubCell"/>
</dbReference>
<protein>
    <submittedName>
        <fullName evidence="9">RagB/SusD family nutrient uptake outer membrane protein</fullName>
    </submittedName>
</protein>
<dbReference type="Pfam" id="PF07980">
    <property type="entry name" value="SusD_RagB"/>
    <property type="match status" value="1"/>
</dbReference>
<dbReference type="InterPro" id="IPR011990">
    <property type="entry name" value="TPR-like_helical_dom_sf"/>
</dbReference>
<dbReference type="PROSITE" id="PS51257">
    <property type="entry name" value="PROKAR_LIPOPROTEIN"/>
    <property type="match status" value="1"/>
</dbReference>
<evidence type="ECO:0000256" key="5">
    <source>
        <dbReference type="ARBA" id="ARBA00023237"/>
    </source>
</evidence>
<feature type="domain" description="SusD-like N-terminal" evidence="7">
    <location>
        <begin position="58"/>
        <end position="207"/>
    </location>
</feature>
<keyword evidence="5" id="KW-0998">Cell outer membrane</keyword>
<dbReference type="Proteomes" id="UP000256321">
    <property type="component" value="Unassembled WGS sequence"/>
</dbReference>
<dbReference type="EMBL" id="JACRTI010000079">
    <property type="protein sequence ID" value="MBC8603759.1"/>
    <property type="molecule type" value="Genomic_DNA"/>
</dbReference>
<comment type="similarity">
    <text evidence="2">Belongs to the SusD family.</text>
</comment>